<feature type="region of interest" description="Disordered" evidence="5">
    <location>
        <begin position="480"/>
        <end position="519"/>
    </location>
</feature>
<keyword evidence="2 6" id="KW-0812">Transmembrane</keyword>
<dbReference type="PANTHER" id="PTHR13377">
    <property type="entry name" value="PLACENTAL PROTEIN 6"/>
    <property type="match status" value="1"/>
</dbReference>
<dbReference type="GO" id="GO:0005794">
    <property type="term" value="C:Golgi apparatus"/>
    <property type="evidence" value="ECO:0007669"/>
    <property type="project" value="TreeGrafter"/>
</dbReference>
<evidence type="ECO:0000256" key="5">
    <source>
        <dbReference type="SAM" id="MobiDB-lite"/>
    </source>
</evidence>
<gene>
    <name evidence="8" type="ORF">AMS68_002366</name>
</gene>
<dbReference type="AlphaFoldDB" id="A0A6H0XQF6"/>
<dbReference type="Gene3D" id="3.90.1140.10">
    <property type="entry name" value="Cyclic phosphodiesterase"/>
    <property type="match status" value="1"/>
</dbReference>
<dbReference type="GO" id="GO:0016020">
    <property type="term" value="C:membrane"/>
    <property type="evidence" value="ECO:0007669"/>
    <property type="project" value="UniProtKB-SubCell"/>
</dbReference>
<dbReference type="InterPro" id="IPR019510">
    <property type="entry name" value="AKAP7-like_phosphoesterase"/>
</dbReference>
<dbReference type="Proteomes" id="UP000503462">
    <property type="component" value="Chromosome 2"/>
</dbReference>
<evidence type="ECO:0000256" key="4">
    <source>
        <dbReference type="ARBA" id="ARBA00023136"/>
    </source>
</evidence>
<reference evidence="8 9" key="1">
    <citation type="journal article" date="2016" name="Sci. Rep.">
        <title>Peltaster fructicola genome reveals evolution from an invasive phytopathogen to an ectophytic parasite.</title>
        <authorList>
            <person name="Xu C."/>
            <person name="Chen H."/>
            <person name="Gleason M.L."/>
            <person name="Xu J.R."/>
            <person name="Liu H."/>
            <person name="Zhang R."/>
            <person name="Sun G."/>
        </authorList>
    </citation>
    <scope>NUCLEOTIDE SEQUENCE [LARGE SCALE GENOMIC DNA]</scope>
    <source>
        <strain evidence="8 9">LNHT1506</strain>
    </source>
</reference>
<sequence length="574" mass="63465">MPPRINLPPVTRVIILALISLSTLNAGLRFRSWVATTTPEQQLTTSPSTYLSSPQWAIPYLVLIPTKSLWYPWTFLTAALIENNIISLTVSGAVVWFGGKYLERAWGSQEFGKFAIFVTVTPNFLSFLLYGFWHILTGTPQYPTQLNGLLALSASFLVALKQLIPEHTVSLFRSLLRVRIKHFPALFVVANMVSGPLLGTWTALWLSLFGFLTGWLHLRFFRISDLGASETATGGEGARMRGDPSETFAFVEFFPDVFKPALTPICDATYAVFVSLRLITPFSEEAIEAATEASRGSGLPGLMDDRSSGRRAEAERRRAVALKALDQRLNAAASSRNANSAIVIEKPEVQQESSCKAVRPVGALHCTLGVMRLSQRELELAIDILRSLDVLDLLKQQSQTDTDALSKPLQLQLRGLESMHDPQNTSILYVAPYDSTARLEPLCLAIQALFKEKSLLVSDDRPLKLHATIVNTIYAKGFMPKRRAPHQQQANNGRTSVEANPNALDGSTGHGPRAKGSTKIDAREVLNNYKDFDWASLTLDRIAICEMGAKKHYDDEGRVIGEEYKEVAHIALPT</sequence>
<organism evidence="8 9">
    <name type="scientific">Peltaster fructicola</name>
    <dbReference type="NCBI Taxonomy" id="286661"/>
    <lineage>
        <taxon>Eukaryota</taxon>
        <taxon>Fungi</taxon>
        <taxon>Dikarya</taxon>
        <taxon>Ascomycota</taxon>
        <taxon>Pezizomycotina</taxon>
        <taxon>Dothideomycetes</taxon>
        <taxon>Dothideomycetes incertae sedis</taxon>
        <taxon>Peltaster</taxon>
    </lineage>
</organism>
<dbReference type="InterPro" id="IPR035952">
    <property type="entry name" value="Rhomboid-like_sf"/>
</dbReference>
<feature type="compositionally biased region" description="Polar residues" evidence="5">
    <location>
        <begin position="486"/>
        <end position="499"/>
    </location>
</feature>
<evidence type="ECO:0000256" key="6">
    <source>
        <dbReference type="SAM" id="Phobius"/>
    </source>
</evidence>
<dbReference type="SUPFAM" id="SSF144091">
    <property type="entry name" value="Rhomboid-like"/>
    <property type="match status" value="1"/>
</dbReference>
<dbReference type="Pfam" id="PF10469">
    <property type="entry name" value="AKAP7_NLS"/>
    <property type="match status" value="1"/>
</dbReference>
<keyword evidence="3 6" id="KW-1133">Transmembrane helix</keyword>
<evidence type="ECO:0000313" key="9">
    <source>
        <dbReference type="Proteomes" id="UP000503462"/>
    </source>
</evidence>
<evidence type="ECO:0000259" key="7">
    <source>
        <dbReference type="Pfam" id="PF10469"/>
    </source>
</evidence>
<dbReference type="OrthoDB" id="73612at2759"/>
<feature type="transmembrane region" description="Helical" evidence="6">
    <location>
        <begin position="185"/>
        <end position="216"/>
    </location>
</feature>
<comment type="subcellular location">
    <subcellularLocation>
        <location evidence="1">Membrane</location>
        <topology evidence="1">Multi-pass membrane protein</topology>
    </subcellularLocation>
</comment>
<name>A0A6H0XQF6_9PEZI</name>
<feature type="domain" description="A-kinase anchor protein 7-like phosphoesterase" evidence="7">
    <location>
        <begin position="360"/>
        <end position="554"/>
    </location>
</feature>
<evidence type="ECO:0000256" key="3">
    <source>
        <dbReference type="ARBA" id="ARBA00022989"/>
    </source>
</evidence>
<protein>
    <recommendedName>
        <fullName evidence="7">A-kinase anchor protein 7-like phosphoesterase domain-containing protein</fullName>
    </recommendedName>
</protein>
<dbReference type="SMART" id="SM01160">
    <property type="entry name" value="DUF1751"/>
    <property type="match status" value="1"/>
</dbReference>
<evidence type="ECO:0000313" key="8">
    <source>
        <dbReference type="EMBL" id="QIW96848.1"/>
    </source>
</evidence>
<dbReference type="GO" id="GO:0006890">
    <property type="term" value="P:retrograde vesicle-mediated transport, Golgi to endoplasmic reticulum"/>
    <property type="evidence" value="ECO:0007669"/>
    <property type="project" value="InterPro"/>
</dbReference>
<dbReference type="FunFam" id="1.20.1540.10:FF:000004">
    <property type="entry name" value="Transmembrane protein 115"/>
    <property type="match status" value="1"/>
</dbReference>
<dbReference type="EMBL" id="CP051140">
    <property type="protein sequence ID" value="QIW96848.1"/>
    <property type="molecule type" value="Genomic_DNA"/>
</dbReference>
<keyword evidence="9" id="KW-1185">Reference proteome</keyword>
<accession>A0A6H0XQF6</accession>
<dbReference type="PANTHER" id="PTHR13377:SF3">
    <property type="entry name" value="TRANSMEMBRANE PROTEIN 115"/>
    <property type="match status" value="1"/>
</dbReference>
<dbReference type="Pfam" id="PF08551">
    <property type="entry name" value="DUF1751"/>
    <property type="match status" value="1"/>
</dbReference>
<evidence type="ECO:0000256" key="2">
    <source>
        <dbReference type="ARBA" id="ARBA00022692"/>
    </source>
</evidence>
<dbReference type="Gene3D" id="1.20.1540.10">
    <property type="entry name" value="Rhomboid-like"/>
    <property type="match status" value="1"/>
</dbReference>
<evidence type="ECO:0000256" key="1">
    <source>
        <dbReference type="ARBA" id="ARBA00004141"/>
    </source>
</evidence>
<proteinExistence type="predicted"/>
<keyword evidence="4 6" id="KW-0472">Membrane</keyword>
<feature type="transmembrane region" description="Helical" evidence="6">
    <location>
        <begin position="70"/>
        <end position="99"/>
    </location>
</feature>
<feature type="transmembrane region" description="Helical" evidence="6">
    <location>
        <begin position="111"/>
        <end position="133"/>
    </location>
</feature>
<dbReference type="InterPro" id="IPR013861">
    <property type="entry name" value="TMEM115/Pdh1/Rbl19"/>
</dbReference>